<dbReference type="Pfam" id="PF00026">
    <property type="entry name" value="Asp"/>
    <property type="match status" value="1"/>
</dbReference>
<dbReference type="Gene3D" id="2.40.70.10">
    <property type="entry name" value="Acid Proteases"/>
    <property type="match status" value="1"/>
</dbReference>
<accession>A0A0M3JEI3</accession>
<keyword evidence="2" id="KW-1133">Transmembrane helix</keyword>
<reference evidence="4 5" key="2">
    <citation type="submission" date="2018-11" db="EMBL/GenBank/DDBJ databases">
        <authorList>
            <consortium name="Pathogen Informatics"/>
        </authorList>
    </citation>
    <scope>NUCLEOTIDE SEQUENCE [LARGE SCALE GENOMIC DNA]</scope>
</reference>
<dbReference type="SUPFAM" id="SSF50630">
    <property type="entry name" value="Acid proteases"/>
    <property type="match status" value="1"/>
</dbReference>
<dbReference type="WBParaSite" id="ASIM_0000602901-mRNA-1">
    <property type="protein sequence ID" value="ASIM_0000602901-mRNA-1"/>
    <property type="gene ID" value="ASIM_0000602901"/>
</dbReference>
<dbReference type="InterPro" id="IPR033121">
    <property type="entry name" value="PEPTIDASE_A1"/>
</dbReference>
<evidence type="ECO:0000313" key="4">
    <source>
        <dbReference type="EMBL" id="VDK26111.1"/>
    </source>
</evidence>
<reference evidence="6" key="1">
    <citation type="submission" date="2017-02" db="UniProtKB">
        <authorList>
            <consortium name="WormBaseParasite"/>
        </authorList>
    </citation>
    <scope>IDENTIFICATION</scope>
</reference>
<dbReference type="GO" id="GO:0004190">
    <property type="term" value="F:aspartic-type endopeptidase activity"/>
    <property type="evidence" value="ECO:0007669"/>
    <property type="project" value="InterPro"/>
</dbReference>
<dbReference type="OrthoDB" id="2747330at2759"/>
<keyword evidence="5" id="KW-1185">Reference proteome</keyword>
<feature type="transmembrane region" description="Helical" evidence="2">
    <location>
        <begin position="12"/>
        <end position="35"/>
    </location>
</feature>
<dbReference type="PROSITE" id="PS51767">
    <property type="entry name" value="PEPTIDASE_A1"/>
    <property type="match status" value="1"/>
</dbReference>
<evidence type="ECO:0000313" key="6">
    <source>
        <dbReference type="WBParaSite" id="ASIM_0000602901-mRNA-1"/>
    </source>
</evidence>
<sequence>MDINLKRNFDRLIVIAIVLLLSFTSLTMSAFNMPLQRMQSDRIRRLQLGLKVEPRVYQAARGPYGVKVKDYRDIVYYGIVYLGSQSVPMRVVLDTGSADFWVPDVSCQECNYYCHGLPQKFAEILCESGCTTIHN</sequence>
<dbReference type="PROSITE" id="PS00141">
    <property type="entry name" value="ASP_PROTEASE"/>
    <property type="match status" value="1"/>
</dbReference>
<dbReference type="PANTHER" id="PTHR47966:SF6">
    <property type="entry name" value="PEPTIDASE A1 DOMAIN-CONTAINING PROTEIN"/>
    <property type="match status" value="1"/>
</dbReference>
<name>A0A0M3JEI3_ANISI</name>
<evidence type="ECO:0000256" key="2">
    <source>
        <dbReference type="SAM" id="Phobius"/>
    </source>
</evidence>
<keyword evidence="2" id="KW-0472">Membrane</keyword>
<evidence type="ECO:0000313" key="5">
    <source>
        <dbReference type="Proteomes" id="UP000267096"/>
    </source>
</evidence>
<proteinExistence type="inferred from homology"/>
<dbReference type="EMBL" id="UYRR01011816">
    <property type="protein sequence ID" value="VDK26111.1"/>
    <property type="molecule type" value="Genomic_DNA"/>
</dbReference>
<comment type="similarity">
    <text evidence="1">Belongs to the peptidase A1 family.</text>
</comment>
<dbReference type="AlphaFoldDB" id="A0A0M3JEI3"/>
<dbReference type="InterPro" id="IPR001461">
    <property type="entry name" value="Aspartic_peptidase_A1"/>
</dbReference>
<dbReference type="InterPro" id="IPR001969">
    <property type="entry name" value="Aspartic_peptidase_AS"/>
</dbReference>
<dbReference type="Proteomes" id="UP000267096">
    <property type="component" value="Unassembled WGS sequence"/>
</dbReference>
<organism evidence="6">
    <name type="scientific">Anisakis simplex</name>
    <name type="common">Herring worm</name>
    <dbReference type="NCBI Taxonomy" id="6269"/>
    <lineage>
        <taxon>Eukaryota</taxon>
        <taxon>Metazoa</taxon>
        <taxon>Ecdysozoa</taxon>
        <taxon>Nematoda</taxon>
        <taxon>Chromadorea</taxon>
        <taxon>Rhabditida</taxon>
        <taxon>Spirurina</taxon>
        <taxon>Ascaridomorpha</taxon>
        <taxon>Ascaridoidea</taxon>
        <taxon>Anisakidae</taxon>
        <taxon>Anisakis</taxon>
        <taxon>Anisakis simplex complex</taxon>
    </lineage>
</organism>
<evidence type="ECO:0000259" key="3">
    <source>
        <dbReference type="PROSITE" id="PS51767"/>
    </source>
</evidence>
<dbReference type="InterPro" id="IPR021109">
    <property type="entry name" value="Peptidase_aspartic_dom_sf"/>
</dbReference>
<gene>
    <name evidence="4" type="ORF">ASIM_LOCUS5813</name>
</gene>
<protein>
    <submittedName>
        <fullName evidence="6">Peptidase A1 domain-containing protein</fullName>
    </submittedName>
</protein>
<dbReference type="PANTHER" id="PTHR47966">
    <property type="entry name" value="BETA-SITE APP-CLEAVING ENZYME, ISOFORM A-RELATED"/>
    <property type="match status" value="1"/>
</dbReference>
<dbReference type="GO" id="GO:0006508">
    <property type="term" value="P:proteolysis"/>
    <property type="evidence" value="ECO:0007669"/>
    <property type="project" value="InterPro"/>
</dbReference>
<feature type="domain" description="Peptidase A1" evidence="3">
    <location>
        <begin position="76"/>
        <end position="135"/>
    </location>
</feature>
<keyword evidence="2" id="KW-0812">Transmembrane</keyword>
<evidence type="ECO:0000256" key="1">
    <source>
        <dbReference type="ARBA" id="ARBA00007447"/>
    </source>
</evidence>